<keyword evidence="1" id="KW-0812">Transmembrane</keyword>
<sequence>MIEEQGRVLSVEPGAVWVETIRRSACSSCQARAGCGQSLLQRLGGGARQGFVRVLDDRSCRVGDDIIVGIPENAVLRGSSLVYMVPLLALFACALLAQAAGVTEPLIILAGFFGLALGFVAIRWHSSRLDADPTFTPRVIGRAVSLDTISDLQKRSDC</sequence>
<keyword evidence="1" id="KW-1133">Transmembrane helix</keyword>
<evidence type="ECO:0000256" key="1">
    <source>
        <dbReference type="SAM" id="Phobius"/>
    </source>
</evidence>
<dbReference type="PANTHER" id="PTHR35867:SF1">
    <property type="entry name" value="PROTEIN RSEC"/>
    <property type="match status" value="1"/>
</dbReference>
<protein>
    <submittedName>
        <fullName evidence="2">Positive regulator of sigma(E), RseC/MucC</fullName>
    </submittedName>
</protein>
<dbReference type="RefSeq" id="WP_090271827.1">
    <property type="nucleotide sequence ID" value="NZ_LT629748.1"/>
</dbReference>
<evidence type="ECO:0000313" key="3">
    <source>
        <dbReference type="Proteomes" id="UP000243426"/>
    </source>
</evidence>
<dbReference type="AlphaFoldDB" id="A0A1H1LXR1"/>
<dbReference type="EMBL" id="LT629748">
    <property type="protein sequence ID" value="SDR79281.1"/>
    <property type="molecule type" value="Genomic_DNA"/>
</dbReference>
<dbReference type="Pfam" id="PF04246">
    <property type="entry name" value="RseC_MucC"/>
    <property type="match status" value="1"/>
</dbReference>
<dbReference type="InterPro" id="IPR007359">
    <property type="entry name" value="SigmaE_reg_RseC_MucC"/>
</dbReference>
<dbReference type="STRING" id="797277.SAMN05216198_0430"/>
<feature type="transmembrane region" description="Helical" evidence="1">
    <location>
        <begin position="106"/>
        <end position="124"/>
    </location>
</feature>
<dbReference type="InterPro" id="IPR026268">
    <property type="entry name" value="RseC"/>
</dbReference>
<proteinExistence type="predicted"/>
<keyword evidence="3" id="KW-1185">Reference proteome</keyword>
<dbReference type="PIRSF" id="PIRSF004923">
    <property type="entry name" value="RseC"/>
    <property type="match status" value="1"/>
</dbReference>
<gene>
    <name evidence="2" type="ORF">SAMN05216198_0430</name>
</gene>
<dbReference type="PANTHER" id="PTHR35867">
    <property type="entry name" value="PROTEIN RSEC"/>
    <property type="match status" value="1"/>
</dbReference>
<dbReference type="OrthoDB" id="9795854at2"/>
<keyword evidence="1" id="KW-0472">Membrane</keyword>
<organism evidence="2 3">
    <name type="scientific">Halopseudomonas litoralis</name>
    <dbReference type="NCBI Taxonomy" id="797277"/>
    <lineage>
        <taxon>Bacteria</taxon>
        <taxon>Pseudomonadati</taxon>
        <taxon>Pseudomonadota</taxon>
        <taxon>Gammaproteobacteria</taxon>
        <taxon>Pseudomonadales</taxon>
        <taxon>Pseudomonadaceae</taxon>
        <taxon>Halopseudomonas</taxon>
    </lineage>
</organism>
<feature type="transmembrane region" description="Helical" evidence="1">
    <location>
        <begin position="81"/>
        <end position="100"/>
    </location>
</feature>
<name>A0A1H1LXR1_9GAMM</name>
<accession>A0A1H1LXR1</accession>
<reference evidence="3" key="1">
    <citation type="submission" date="2016-10" db="EMBL/GenBank/DDBJ databases">
        <authorList>
            <person name="Varghese N."/>
            <person name="Submissions S."/>
        </authorList>
    </citation>
    <scope>NUCLEOTIDE SEQUENCE [LARGE SCALE GENOMIC DNA]</scope>
    <source>
        <strain evidence="3">2SM5</strain>
    </source>
</reference>
<evidence type="ECO:0000313" key="2">
    <source>
        <dbReference type="EMBL" id="SDR79281.1"/>
    </source>
</evidence>
<dbReference type="Proteomes" id="UP000243426">
    <property type="component" value="Chromosome I"/>
</dbReference>